<dbReference type="InterPro" id="IPR039261">
    <property type="entry name" value="FNR_nucleotide-bd"/>
</dbReference>
<dbReference type="KEGG" id="acht:bsdcttw_21030"/>
<proteinExistence type="predicted"/>
<dbReference type="SUPFAM" id="SSF52343">
    <property type="entry name" value="Ferredoxin reductase-like, C-terminal NADP-linked domain"/>
    <property type="match status" value="1"/>
</dbReference>
<dbReference type="GO" id="GO:0016491">
    <property type="term" value="F:oxidoreductase activity"/>
    <property type="evidence" value="ECO:0007669"/>
    <property type="project" value="InterPro"/>
</dbReference>
<dbReference type="PANTHER" id="PTHR43513:SF3">
    <property type="entry name" value="DIHYDROOROTATE DEHYDROGENASE B (NAD(+)), ELECTRON TRANSFER SUBUNIT-RELATED"/>
    <property type="match status" value="1"/>
</dbReference>
<keyword evidence="1" id="KW-0472">Membrane</keyword>
<keyword evidence="4" id="KW-1185">Reference proteome</keyword>
<dbReference type="Gene3D" id="2.40.30.10">
    <property type="entry name" value="Translation factors"/>
    <property type="match status" value="1"/>
</dbReference>
<dbReference type="InterPro" id="IPR017938">
    <property type="entry name" value="Riboflavin_synthase-like_b-brl"/>
</dbReference>
<dbReference type="SUPFAM" id="SSF63380">
    <property type="entry name" value="Riboflavin synthase domain-like"/>
    <property type="match status" value="1"/>
</dbReference>
<feature type="domain" description="FAD-binding FR-type" evidence="2">
    <location>
        <begin position="1"/>
        <end position="107"/>
    </location>
</feature>
<dbReference type="InterPro" id="IPR050353">
    <property type="entry name" value="PyrK_electron_transfer"/>
</dbReference>
<organism evidence="3 4">
    <name type="scientific">Anaerocolumna chitinilytica</name>
    <dbReference type="NCBI Taxonomy" id="1727145"/>
    <lineage>
        <taxon>Bacteria</taxon>
        <taxon>Bacillati</taxon>
        <taxon>Bacillota</taxon>
        <taxon>Clostridia</taxon>
        <taxon>Lachnospirales</taxon>
        <taxon>Lachnospiraceae</taxon>
        <taxon>Anaerocolumna</taxon>
    </lineage>
</organism>
<accession>A0A7I8DL60</accession>
<dbReference type="AlphaFoldDB" id="A0A7I8DL60"/>
<feature type="transmembrane region" description="Helical" evidence="1">
    <location>
        <begin position="113"/>
        <end position="133"/>
    </location>
</feature>
<reference evidence="3 4" key="2">
    <citation type="submission" date="2020-08" db="EMBL/GenBank/DDBJ databases">
        <authorList>
            <person name="Ueki A."/>
            <person name="Tonouchi A."/>
        </authorList>
    </citation>
    <scope>NUCLEOTIDE SEQUENCE [LARGE SCALE GENOMIC DNA]</scope>
    <source>
        <strain evidence="3 4">CTTW</strain>
    </source>
</reference>
<dbReference type="EMBL" id="AP023368">
    <property type="protein sequence ID" value="BCJ99062.1"/>
    <property type="molecule type" value="Genomic_DNA"/>
</dbReference>
<dbReference type="RefSeq" id="WP_185259343.1">
    <property type="nucleotide sequence ID" value="NZ_AP023368.1"/>
</dbReference>
<gene>
    <name evidence="3" type="ORF">bsdcttw_21030</name>
</gene>
<dbReference type="PANTHER" id="PTHR43513">
    <property type="entry name" value="DIHYDROOROTATE DEHYDROGENASE B (NAD(+)), ELECTRON TRANSFER SUBUNIT"/>
    <property type="match status" value="1"/>
</dbReference>
<dbReference type="InterPro" id="IPR017927">
    <property type="entry name" value="FAD-bd_FR_type"/>
</dbReference>
<evidence type="ECO:0000259" key="2">
    <source>
        <dbReference type="PROSITE" id="PS51384"/>
    </source>
</evidence>
<evidence type="ECO:0000313" key="3">
    <source>
        <dbReference type="EMBL" id="BCJ99062.1"/>
    </source>
</evidence>
<sequence>MDKYRLKITDIIEEAPGVKTYLLEKPSDFTWLEGAHTHIGIPGFDQGEKPNKDLVRHMSIITLPEENKIGFTTRISEPMSEFKERLSKLHVGDDVILFKSGSRMFLRREDKRVVLLSMGVGIATMRPLIYRFLEDRTHITDVININVNSAKDFIYKKELAKLECSSYQNYWIDSRSDFYKVLDKVSNKDSSIYYIVGSDDFVKEVIRYLKNKGIFSNIIIDKEEVLGEYFN</sequence>
<protein>
    <recommendedName>
        <fullName evidence="2">FAD-binding FR-type domain-containing protein</fullName>
    </recommendedName>
</protein>
<keyword evidence="1" id="KW-0812">Transmembrane</keyword>
<dbReference type="Proteomes" id="UP000515703">
    <property type="component" value="Chromosome"/>
</dbReference>
<reference evidence="3 4" key="1">
    <citation type="submission" date="2020-08" db="EMBL/GenBank/DDBJ databases">
        <title>Draft genome sequencing of an Anaerocolumna strain isolated from anoxic soil subjected to BSD treatment.</title>
        <authorList>
            <person name="Uek A."/>
            <person name="Tonouchi A."/>
        </authorList>
    </citation>
    <scope>NUCLEOTIDE SEQUENCE [LARGE SCALE GENOMIC DNA]</scope>
    <source>
        <strain evidence="3 4">CTTW</strain>
    </source>
</reference>
<keyword evidence="1" id="KW-1133">Transmembrane helix</keyword>
<evidence type="ECO:0000256" key="1">
    <source>
        <dbReference type="SAM" id="Phobius"/>
    </source>
</evidence>
<dbReference type="PROSITE" id="PS51384">
    <property type="entry name" value="FAD_FR"/>
    <property type="match status" value="1"/>
</dbReference>
<dbReference type="Gene3D" id="3.40.50.80">
    <property type="entry name" value="Nucleotide-binding domain of ferredoxin-NADP reductase (FNR) module"/>
    <property type="match status" value="1"/>
</dbReference>
<evidence type="ECO:0000313" key="4">
    <source>
        <dbReference type="Proteomes" id="UP000515703"/>
    </source>
</evidence>
<name>A0A7I8DL60_9FIRM</name>